<dbReference type="Proteomes" id="UP000664109">
    <property type="component" value="Unassembled WGS sequence"/>
</dbReference>
<keyword evidence="1" id="KW-0732">Signal</keyword>
<dbReference type="InterPro" id="IPR028994">
    <property type="entry name" value="Integrin_alpha_N"/>
</dbReference>
<accession>A0ABS2V0T9</accession>
<keyword evidence="3" id="KW-1185">Reference proteome</keyword>
<dbReference type="Gene3D" id="2.115.10.10">
    <property type="entry name" value="Tachylectin 2"/>
    <property type="match status" value="1"/>
</dbReference>
<gene>
    <name evidence="2" type="ORF">JE024_33145</name>
</gene>
<dbReference type="RefSeq" id="WP_205377580.1">
    <property type="nucleotide sequence ID" value="NZ_JAFEJA010000002.1"/>
</dbReference>
<reference evidence="2 3" key="1">
    <citation type="journal article" date="2016" name="Arch. Microbiol.">
        <title>Streptomyces zhihengii sp. nov., isolated from rhizospheric soil of Psammosilene tunicoides.</title>
        <authorList>
            <person name="Huang M.J."/>
            <person name="Fei J.J."/>
            <person name="Salam N."/>
            <person name="Kim C.J."/>
            <person name="Hozzein W.N."/>
            <person name="Xiao M."/>
            <person name="Huang H.Q."/>
            <person name="Li W.J."/>
        </authorList>
    </citation>
    <scope>NUCLEOTIDE SEQUENCE [LARGE SCALE GENOMIC DNA]</scope>
    <source>
        <strain evidence="2 3">YIM T102</strain>
    </source>
</reference>
<dbReference type="EMBL" id="JAFEJA010000002">
    <property type="protein sequence ID" value="MBM9623446.1"/>
    <property type="molecule type" value="Genomic_DNA"/>
</dbReference>
<evidence type="ECO:0000256" key="1">
    <source>
        <dbReference type="SAM" id="SignalP"/>
    </source>
</evidence>
<sequence>MLYRTAGSTRLAASVAAVLALTAGARLLGVPSAAAVGPAAGPVRSLVPGAVLRSAGEQGFILRLPDGADHATLRWIPYAGGAHRDFTTVSFEGMNETSGDMVARTEEGYYGQGFDMATGEWFRTEDVPGVLDPEYAGTAGSAIALRGGGKLWLDTRDGAPQEIRGLPSGTAYLGVRPATAALGLLDHKSAAGEQRVGLIDLDTATVLETYPRVAAVSSTRVAWTEPATGTEPARAVVRDRATGQDTFVPAAGAGALGLLGDWLLYGGSARHLGSGETVALFDRADSVLTAPDGTAAVVQGSRGPDAGVHRVTIGPDGRPSAEPLARSATNGAFVHDVDADGYPDLLGRDATGTLWRDSAADGRPRASAGTGWKGYDRIEVVGDAAGEGFTADVVARDAAGVLWLHAGDGHGGFHARVRVGGGWQTYERIAGGSDLTGDGRADLVAVDTAGGLYLYAGTGTAQRPYAPRTKIGTGWGIYNSLTAVGDIGGAAGGDLLARDRDGRLWLYLGTGDGGYTARKPVGGGWQVYGQVTGAGDVDHDGRNDLLAHDPATGRTYHYRGTGEWRKPFGAKTLTDAHQGRAYDHVA</sequence>
<dbReference type="SUPFAM" id="SSF69318">
    <property type="entry name" value="Integrin alpha N-terminal domain"/>
    <property type="match status" value="1"/>
</dbReference>
<evidence type="ECO:0000313" key="3">
    <source>
        <dbReference type="Proteomes" id="UP000664109"/>
    </source>
</evidence>
<feature type="chain" id="PRO_5045558756" evidence="1">
    <location>
        <begin position="26"/>
        <end position="586"/>
    </location>
</feature>
<protein>
    <submittedName>
        <fullName evidence="2">VCBS repeat-containing protein</fullName>
    </submittedName>
</protein>
<name>A0ABS2V0T9_9ACTN</name>
<comment type="caution">
    <text evidence="2">The sequence shown here is derived from an EMBL/GenBank/DDBJ whole genome shotgun (WGS) entry which is preliminary data.</text>
</comment>
<feature type="signal peptide" evidence="1">
    <location>
        <begin position="1"/>
        <end position="25"/>
    </location>
</feature>
<dbReference type="PANTHER" id="PTHR44103:SF1">
    <property type="entry name" value="PROPROTEIN CONVERTASE P"/>
    <property type="match status" value="1"/>
</dbReference>
<organism evidence="2 3">
    <name type="scientific">Streptomyces zhihengii</name>
    <dbReference type="NCBI Taxonomy" id="1818004"/>
    <lineage>
        <taxon>Bacteria</taxon>
        <taxon>Bacillati</taxon>
        <taxon>Actinomycetota</taxon>
        <taxon>Actinomycetes</taxon>
        <taxon>Kitasatosporales</taxon>
        <taxon>Streptomycetaceae</taxon>
        <taxon>Streptomyces</taxon>
    </lineage>
</organism>
<evidence type="ECO:0000313" key="2">
    <source>
        <dbReference type="EMBL" id="MBM9623446.1"/>
    </source>
</evidence>
<proteinExistence type="predicted"/>
<dbReference type="PANTHER" id="PTHR44103">
    <property type="entry name" value="PROPROTEIN CONVERTASE P"/>
    <property type="match status" value="1"/>
</dbReference>